<proteinExistence type="predicted"/>
<evidence type="ECO:0000256" key="1">
    <source>
        <dbReference type="SAM" id="MobiDB-lite"/>
    </source>
</evidence>
<accession>A0A8C0NA00</accession>
<dbReference type="AlphaFoldDB" id="A0A8C0NA00"/>
<feature type="compositionally biased region" description="Polar residues" evidence="1">
    <location>
        <begin position="422"/>
        <end position="434"/>
    </location>
</feature>
<feature type="region of interest" description="Disordered" evidence="1">
    <location>
        <begin position="1"/>
        <end position="42"/>
    </location>
</feature>
<evidence type="ECO:0000313" key="3">
    <source>
        <dbReference type="Proteomes" id="UP000694429"/>
    </source>
</evidence>
<dbReference type="Ensembl" id="ENSCAFT00030024492.1">
    <property type="protein sequence ID" value="ENSCAFP00030021379.1"/>
    <property type="gene ID" value="ENSCAFG00030013241.1"/>
</dbReference>
<dbReference type="Pfam" id="PF15256">
    <property type="entry name" value="SPATIAL"/>
    <property type="match status" value="1"/>
</dbReference>
<feature type="compositionally biased region" description="Low complexity" evidence="1">
    <location>
        <begin position="332"/>
        <end position="343"/>
    </location>
</feature>
<feature type="region of interest" description="Disordered" evidence="1">
    <location>
        <begin position="330"/>
        <end position="516"/>
    </location>
</feature>
<dbReference type="InterPro" id="IPR037394">
    <property type="entry name" value="TBATA-like"/>
</dbReference>
<evidence type="ECO:0000313" key="2">
    <source>
        <dbReference type="Ensembl" id="ENSCAFP00030021379.1"/>
    </source>
</evidence>
<protein>
    <submittedName>
        <fullName evidence="2">Thymus, brain and testes associated</fullName>
    </submittedName>
</protein>
<dbReference type="Proteomes" id="UP000694429">
    <property type="component" value="Chromosome 4"/>
</dbReference>
<name>A0A8C0NA00_CANLF</name>
<reference evidence="2" key="2">
    <citation type="submission" date="2025-08" db="UniProtKB">
        <authorList>
            <consortium name="Ensembl"/>
        </authorList>
    </citation>
    <scope>IDENTIFICATION</scope>
</reference>
<organism evidence="2 3">
    <name type="scientific">Canis lupus familiaris</name>
    <name type="common">Dog</name>
    <name type="synonym">Canis familiaris</name>
    <dbReference type="NCBI Taxonomy" id="9615"/>
    <lineage>
        <taxon>Eukaryota</taxon>
        <taxon>Metazoa</taxon>
        <taxon>Chordata</taxon>
        <taxon>Craniata</taxon>
        <taxon>Vertebrata</taxon>
        <taxon>Euteleostomi</taxon>
        <taxon>Mammalia</taxon>
        <taxon>Eutheria</taxon>
        <taxon>Laurasiatheria</taxon>
        <taxon>Carnivora</taxon>
        <taxon>Caniformia</taxon>
        <taxon>Canidae</taxon>
        <taxon>Canis</taxon>
    </lineage>
</organism>
<reference evidence="2" key="1">
    <citation type="submission" date="2019-03" db="EMBL/GenBank/DDBJ databases">
        <authorList>
            <person name="Warren W.C."/>
            <person name="Johnson G.S."/>
        </authorList>
    </citation>
    <scope>NUCLEOTIDE SEQUENCE [LARGE SCALE GENOMIC DNA]</scope>
    <source>
        <strain evidence="2">Basenji</strain>
    </source>
</reference>
<dbReference type="PANTHER" id="PTHR33772">
    <property type="entry name" value="THYMUS, BRAIN AND TESTES-ASSOCIATED"/>
    <property type="match status" value="1"/>
</dbReference>
<sequence length="516" mass="55927">MATDVKTQLAEHPLMSPRAELKPEKKSGHRPRSHGDNGPQKELMIPGIVDFQLIQTALKTPKPQTPGAYRFGRLSHHSFFSRHHPHPQRVTHIQDLTGKPVCVVRDEFSVAPLPQATLLSRCLMGLPTISVPIGDPQSNREPRLSSEAWKKELRDLASRVAVFTKENELKSKEKEEPQREQGAKYSAETGRLIPTSTRVIGRRHSRQGPRMYSSGKDEGVQTVFLKDHELLGGLILPGIRFSGPVGRGPRAGLQGLHLLPRVPTPGNRSHSHRQQPGLGSPRSPSCYTELELPPMIRDWRLQGKEGPAVAEMPEAEEAAEGEAFMLLGGMEPHAGSSAASASPDPQPARWDLPTSVLVSPDPGSSRVGRPVGSLKPPRQGPRDPGLGPGAPLSDPADRLPERYPVLATLRSPKRERPGPGTPANSRGSAISTAPSLYPVGKTSPSAPGIPRAISREETAALQPIPEEDEDPTTTQRRPTRAGAEKRTATHHVPYSLPLDCKASQSTSGEHKFSGCI</sequence>
<dbReference type="PANTHER" id="PTHR33772:SF3">
    <property type="entry name" value="PROTEIN TBATA"/>
    <property type="match status" value="1"/>
</dbReference>
<feature type="region of interest" description="Disordered" evidence="1">
    <location>
        <begin position="261"/>
        <end position="288"/>
    </location>
</feature>